<evidence type="ECO:0000259" key="1">
    <source>
        <dbReference type="Pfam" id="PF01402"/>
    </source>
</evidence>
<feature type="domain" description="Ribbon-helix-helix protein CopG" evidence="1">
    <location>
        <begin position="14"/>
        <end position="48"/>
    </location>
</feature>
<reference evidence="2 3" key="1">
    <citation type="journal article" date="2016" name="Nat. Commun.">
        <title>Thousands of microbial genomes shed light on interconnected biogeochemical processes in an aquifer system.</title>
        <authorList>
            <person name="Anantharaman K."/>
            <person name="Brown C.T."/>
            <person name="Hug L.A."/>
            <person name="Sharon I."/>
            <person name="Castelle C.J."/>
            <person name="Probst A.J."/>
            <person name="Thomas B.C."/>
            <person name="Singh A."/>
            <person name="Wilkins M.J."/>
            <person name="Karaoz U."/>
            <person name="Brodie E.L."/>
            <person name="Williams K.H."/>
            <person name="Hubbard S.S."/>
            <person name="Banfield J.F."/>
        </authorList>
    </citation>
    <scope>NUCLEOTIDE SEQUENCE [LARGE SCALE GENOMIC DNA]</scope>
</reference>
<dbReference type="InterPro" id="IPR002145">
    <property type="entry name" value="CopG"/>
</dbReference>
<dbReference type="InterPro" id="IPR013321">
    <property type="entry name" value="Arc_rbn_hlx_hlx"/>
</dbReference>
<protein>
    <recommendedName>
        <fullName evidence="1">Ribbon-helix-helix protein CopG domain-containing protein</fullName>
    </recommendedName>
</protein>
<comment type="caution">
    <text evidence="2">The sequence shown here is derived from an EMBL/GenBank/DDBJ whole genome shotgun (WGS) entry which is preliminary data.</text>
</comment>
<dbReference type="AlphaFoldDB" id="A0A1F5ZKC0"/>
<evidence type="ECO:0000313" key="3">
    <source>
        <dbReference type="Proteomes" id="UP000177383"/>
    </source>
</evidence>
<sequence length="100" mass="11920">MDIQSVINDTKYPKRTQISLSESLYQLVKSLARKKDKSLSAIIRESIIYTIREDEKRHLIDKEELKLLANAPWEELVKQKSGWSKVQNHRKLIRQWRSKD</sequence>
<dbReference type="Pfam" id="PF01402">
    <property type="entry name" value="RHH_1"/>
    <property type="match status" value="1"/>
</dbReference>
<evidence type="ECO:0000313" key="2">
    <source>
        <dbReference type="EMBL" id="OGG12939.1"/>
    </source>
</evidence>
<dbReference type="STRING" id="1798375.A2773_01890"/>
<dbReference type="Proteomes" id="UP000177383">
    <property type="component" value="Unassembled WGS sequence"/>
</dbReference>
<dbReference type="GO" id="GO:0006355">
    <property type="term" value="P:regulation of DNA-templated transcription"/>
    <property type="evidence" value="ECO:0007669"/>
    <property type="project" value="InterPro"/>
</dbReference>
<dbReference type="Gene3D" id="1.10.1220.10">
    <property type="entry name" value="Met repressor-like"/>
    <property type="match status" value="1"/>
</dbReference>
<dbReference type="EMBL" id="MFJE01000068">
    <property type="protein sequence ID" value="OGG12939.1"/>
    <property type="molecule type" value="Genomic_DNA"/>
</dbReference>
<proteinExistence type="predicted"/>
<accession>A0A1F5ZKC0</accession>
<organism evidence="2 3">
    <name type="scientific">Candidatus Gottesmanbacteria bacterium RIFCSPHIGHO2_01_FULL_39_10</name>
    <dbReference type="NCBI Taxonomy" id="1798375"/>
    <lineage>
        <taxon>Bacteria</taxon>
        <taxon>Candidatus Gottesmaniibacteriota</taxon>
    </lineage>
</organism>
<name>A0A1F5ZKC0_9BACT</name>
<gene>
    <name evidence="2" type="ORF">A2773_01890</name>
</gene>